<protein>
    <recommendedName>
        <fullName evidence="2">non-specific serine/threonine protein kinase</fullName>
        <ecNumber evidence="2">2.7.11.1</ecNumber>
    </recommendedName>
</protein>
<keyword evidence="12" id="KW-1185">Reference proteome</keyword>
<feature type="region of interest" description="Disordered" evidence="8">
    <location>
        <begin position="518"/>
        <end position="675"/>
    </location>
</feature>
<dbReference type="PROSITE" id="PS00108">
    <property type="entry name" value="PROTEIN_KINASE_ST"/>
    <property type="match status" value="1"/>
</dbReference>
<keyword evidence="3" id="KW-0808">Transferase</keyword>
<keyword evidence="11" id="KW-0723">Serine/threonine-protein kinase</keyword>
<evidence type="ECO:0000256" key="8">
    <source>
        <dbReference type="SAM" id="MobiDB-lite"/>
    </source>
</evidence>
<proteinExistence type="inferred from homology"/>
<evidence type="ECO:0000256" key="5">
    <source>
        <dbReference type="ARBA" id="ARBA00022777"/>
    </source>
</evidence>
<dbReference type="InterPro" id="IPR050660">
    <property type="entry name" value="NEK_Ser/Thr_kinase"/>
</dbReference>
<keyword evidence="5 11" id="KW-0418">Kinase</keyword>
<dbReference type="GO" id="GO:0005524">
    <property type="term" value="F:ATP binding"/>
    <property type="evidence" value="ECO:0007669"/>
    <property type="project" value="UniProtKB-UniRule"/>
</dbReference>
<dbReference type="SUPFAM" id="SSF56112">
    <property type="entry name" value="Protein kinase-like (PK-like)"/>
    <property type="match status" value="1"/>
</dbReference>
<feature type="transmembrane region" description="Helical" evidence="9">
    <location>
        <begin position="685"/>
        <end position="712"/>
    </location>
</feature>
<feature type="transmembrane region" description="Helical" evidence="9">
    <location>
        <begin position="825"/>
        <end position="848"/>
    </location>
</feature>
<accession>A0A1X6WXC3</accession>
<dbReference type="PANTHER" id="PTHR43671">
    <property type="entry name" value="SERINE/THREONINE-PROTEIN KINASE NEK"/>
    <property type="match status" value="1"/>
</dbReference>
<dbReference type="EMBL" id="FWFG01000048">
    <property type="protein sequence ID" value="SLM90350.1"/>
    <property type="molecule type" value="Genomic_DNA"/>
</dbReference>
<comment type="similarity">
    <text evidence="1">Belongs to the protein kinase superfamily. NEK Ser/Thr protein kinase family. NIMA subfamily.</text>
</comment>
<feature type="binding site" evidence="7">
    <location>
        <position position="57"/>
    </location>
    <ligand>
        <name>ATP</name>
        <dbReference type="ChEBI" id="CHEBI:30616"/>
    </ligand>
</feature>
<dbReference type="Gene3D" id="3.30.200.20">
    <property type="entry name" value="Phosphorylase Kinase, domain 1"/>
    <property type="match status" value="1"/>
</dbReference>
<feature type="transmembrane region" description="Helical" evidence="9">
    <location>
        <begin position="758"/>
        <end position="776"/>
    </location>
</feature>
<dbReference type="EC" id="2.7.11.1" evidence="2"/>
<dbReference type="PROSITE" id="PS00107">
    <property type="entry name" value="PROTEIN_KINASE_ATP"/>
    <property type="match status" value="1"/>
</dbReference>
<feature type="domain" description="Protein kinase" evidence="10">
    <location>
        <begin position="29"/>
        <end position="300"/>
    </location>
</feature>
<evidence type="ECO:0000256" key="6">
    <source>
        <dbReference type="ARBA" id="ARBA00022840"/>
    </source>
</evidence>
<evidence type="ECO:0000256" key="3">
    <source>
        <dbReference type="ARBA" id="ARBA00022679"/>
    </source>
</evidence>
<dbReference type="InterPro" id="IPR000719">
    <property type="entry name" value="Prot_kinase_dom"/>
</dbReference>
<keyword evidence="9" id="KW-0472">Membrane</keyword>
<evidence type="ECO:0000256" key="1">
    <source>
        <dbReference type="ARBA" id="ARBA00010886"/>
    </source>
</evidence>
<evidence type="ECO:0000313" key="11">
    <source>
        <dbReference type="EMBL" id="SLM90350.1"/>
    </source>
</evidence>
<reference evidence="11 12" key="1">
    <citation type="submission" date="2017-02" db="EMBL/GenBank/DDBJ databases">
        <authorList>
            <person name="Peterson S.W."/>
        </authorList>
    </citation>
    <scope>NUCLEOTIDE SEQUENCE [LARGE SCALE GENOMIC DNA]</scope>
    <source>
        <strain evidence="11 12">CIP104813</strain>
    </source>
</reference>
<gene>
    <name evidence="11" type="ORF">FM110_04765</name>
</gene>
<evidence type="ECO:0000256" key="9">
    <source>
        <dbReference type="SAM" id="Phobius"/>
    </source>
</evidence>
<dbReference type="Gene3D" id="1.10.510.10">
    <property type="entry name" value="Transferase(Phosphotransferase) domain 1"/>
    <property type="match status" value="1"/>
</dbReference>
<keyword evidence="4 7" id="KW-0547">Nucleotide-binding</keyword>
<dbReference type="InterPro" id="IPR017441">
    <property type="entry name" value="Protein_kinase_ATP_BS"/>
</dbReference>
<feature type="compositionally biased region" description="Low complexity" evidence="8">
    <location>
        <begin position="568"/>
        <end position="647"/>
    </location>
</feature>
<dbReference type="Pfam" id="PF00069">
    <property type="entry name" value="Pkinase"/>
    <property type="match status" value="1"/>
</dbReference>
<evidence type="ECO:0000313" key="12">
    <source>
        <dbReference type="Proteomes" id="UP000195981"/>
    </source>
</evidence>
<evidence type="ECO:0000259" key="10">
    <source>
        <dbReference type="PROSITE" id="PS50011"/>
    </source>
</evidence>
<dbReference type="SMART" id="SM00220">
    <property type="entry name" value="S_TKc"/>
    <property type="match status" value="1"/>
</dbReference>
<keyword evidence="9" id="KW-0812">Transmembrane</keyword>
<dbReference type="InterPro" id="IPR011009">
    <property type="entry name" value="Kinase-like_dom_sf"/>
</dbReference>
<dbReference type="AlphaFoldDB" id="A0A1X6WXC3"/>
<dbReference type="CDD" id="cd14014">
    <property type="entry name" value="STKc_PknB_like"/>
    <property type="match status" value="1"/>
</dbReference>
<dbReference type="PROSITE" id="PS50011">
    <property type="entry name" value="PROTEIN_KINASE_DOM"/>
    <property type="match status" value="1"/>
</dbReference>
<dbReference type="GO" id="GO:0004674">
    <property type="term" value="F:protein serine/threonine kinase activity"/>
    <property type="evidence" value="ECO:0007669"/>
    <property type="project" value="UniProtKB-KW"/>
</dbReference>
<evidence type="ECO:0000256" key="4">
    <source>
        <dbReference type="ARBA" id="ARBA00022741"/>
    </source>
</evidence>
<dbReference type="InterPro" id="IPR008271">
    <property type="entry name" value="Ser/Thr_kinase_AS"/>
</dbReference>
<feature type="region of interest" description="Disordered" evidence="8">
    <location>
        <begin position="430"/>
        <end position="496"/>
    </location>
</feature>
<dbReference type="PANTHER" id="PTHR43671:SF13">
    <property type="entry name" value="SERINE_THREONINE-PROTEIN KINASE NEK2"/>
    <property type="match status" value="1"/>
</dbReference>
<feature type="compositionally biased region" description="Pro residues" evidence="8">
    <location>
        <begin position="666"/>
        <end position="675"/>
    </location>
</feature>
<evidence type="ECO:0000256" key="2">
    <source>
        <dbReference type="ARBA" id="ARBA00012513"/>
    </source>
</evidence>
<sequence>MTGMTPPDGSSRALGRDPRLRLLAEESGYEVLGRIGAGGMGIVYRALDADGRDVAIKLLRPEIADDPRARERLAREVAAQQRVRHDNIARILDAELDSSEAFVATEFVPGPTLEDAVRDHGALHPEAVREIGLTLGETLRDIHAAGIVHRDLKPSNVLLRDARETDLVSYDPDGAGLDPVVIDFGIAQAAEESRLTSTGLVMGTAAYLDPEVVATNTTSAASDWWSWAALVAFASTGREPFGSGRADLVFFRAQRGEIDVEGLPTELAAWLRDALRADPAERADPEALLARLEDLDLEAFDDPGETEAFAVGRTRIAAGGGDARAADGEAFGDRDGAFGTRDDAVAAGADAPDESSRGAATRALPVAGLAGAPGLAGAAGAAGATGAAAAVGGETAMPDDADRTQALPALGEATEDLAVQDGATEALPAGGATEALPAGPGATAVLPAGPAARGHDASGQTVLGQESAAHRTRGASTPVDAEPTALPESSEPDTEIMEIVREPTRAIPVIRDDHAAYGHRDQGRSAPGSPTQARPGQGYPAASGHDAGGSAPTQGHPGHQRPSQPQTYPQGYPGSSPAPQQSAAQHPASQQRPTGYPQHPGYGGPQQTRPAMHPQQAAQMQQPRMPQQTPRSQPMAQQQVIQQRPQQGAAPQIYAPYGFGPDGRPLGPPQVVGPPRPPRRPLLTLLGHAILIALAAVVPYVALAAMLVLGAVSRTWERSHRSIQTARYRGKASGASWTIGLAAPFRFLLGLLEMALQALFPLLLGLVLAVCADALAHYGAGIILPSGALFAGTMAVTLLLTWVGLGSRTTRDGAHRMLDSAAPDHLWGGVIAVLLALLLGAVIVTIGARTGQVDYFPFVGGPRLDELLPWRA</sequence>
<organism evidence="11 12">
    <name type="scientific">Brachybacterium nesterenkovii</name>
    <dbReference type="NCBI Taxonomy" id="47847"/>
    <lineage>
        <taxon>Bacteria</taxon>
        <taxon>Bacillati</taxon>
        <taxon>Actinomycetota</taxon>
        <taxon>Actinomycetes</taxon>
        <taxon>Micrococcales</taxon>
        <taxon>Dermabacteraceae</taxon>
        <taxon>Brachybacterium</taxon>
    </lineage>
</organism>
<keyword evidence="6 7" id="KW-0067">ATP-binding</keyword>
<evidence type="ECO:0000256" key="7">
    <source>
        <dbReference type="PROSITE-ProRule" id="PRU10141"/>
    </source>
</evidence>
<dbReference type="Proteomes" id="UP000195981">
    <property type="component" value="Unassembled WGS sequence"/>
</dbReference>
<feature type="transmembrane region" description="Helical" evidence="9">
    <location>
        <begin position="783"/>
        <end position="805"/>
    </location>
</feature>
<name>A0A1X6WXC3_9MICO</name>
<keyword evidence="9" id="KW-1133">Transmembrane helix</keyword>